<keyword evidence="2 7" id="KW-0489">Methyltransferase</keyword>
<comment type="caution">
    <text evidence="7">The sequence shown here is derived from an EMBL/GenBank/DDBJ whole genome shotgun (WGS) entry which is preliminary data.</text>
</comment>
<evidence type="ECO:0000256" key="5">
    <source>
        <dbReference type="ARBA" id="ARBA00047942"/>
    </source>
</evidence>
<dbReference type="InterPro" id="IPR050953">
    <property type="entry name" value="N4_N6_ade-DNA_methylase"/>
</dbReference>
<evidence type="ECO:0000256" key="4">
    <source>
        <dbReference type="ARBA" id="ARBA00022691"/>
    </source>
</evidence>
<keyword evidence="4" id="KW-0949">S-adenosyl-L-methionine</keyword>
<sequence length="414" mass="47092">MQQRSQSDDLGVRLWGEQLAAGVRFVRMVREGQYDLVIGNPPYQGTSKMADAVYLSKHYPKGKADLYAAFLQRGLELAKDGGFSALLTMRNWMFISQYSAIREFLIENYDLRLLGDLETGAFEEVSAAQVILSVVMSIFRKMKPSDEKSIAFRPTPNDLKSEGNIARKLAALLSQVNGYEFKTQNFNVIKEKPLIYWWDDAFLKRYAETPKLGDETDVKQGMATANNARFLRYPWEIKQNELFICSVDDDLSELPQSKWVPYIKGAEGRVWFEPLSDILRWNPNLLEIHLMERDGKKISTAGKNETYYFRRGVAVAAIGANFTSRKHKFKSVFDVMGQSVFPVNGTLATCIMNSSMIQEVLTSLNPSVHFQVGDIKRLPLFPIESADEIFRELEKAFSEHEAGRETSVEFISPP</sequence>
<evidence type="ECO:0000256" key="2">
    <source>
        <dbReference type="ARBA" id="ARBA00022603"/>
    </source>
</evidence>
<dbReference type="EMBL" id="JAYGIE010000062">
    <property type="protein sequence ID" value="MEA5478119.1"/>
    <property type="molecule type" value="Genomic_DNA"/>
</dbReference>
<proteinExistence type="predicted"/>
<evidence type="ECO:0000313" key="7">
    <source>
        <dbReference type="EMBL" id="MEA5478119.1"/>
    </source>
</evidence>
<protein>
    <recommendedName>
        <fullName evidence="1">site-specific DNA-methyltransferase (adenine-specific)</fullName>
        <ecNumber evidence="1">2.1.1.72</ecNumber>
    </recommendedName>
</protein>
<organism evidence="7 8">
    <name type="scientific">Pseudanabaena galeata UHCC 0370</name>
    <dbReference type="NCBI Taxonomy" id="3110310"/>
    <lineage>
        <taxon>Bacteria</taxon>
        <taxon>Bacillati</taxon>
        <taxon>Cyanobacteriota</taxon>
        <taxon>Cyanophyceae</taxon>
        <taxon>Pseudanabaenales</taxon>
        <taxon>Pseudanabaenaceae</taxon>
        <taxon>Pseudanabaena</taxon>
    </lineage>
</organism>
<dbReference type="InterPro" id="IPR002052">
    <property type="entry name" value="DNA_methylase_N6_adenine_CS"/>
</dbReference>
<keyword evidence="8" id="KW-1185">Reference proteome</keyword>
<dbReference type="PANTHER" id="PTHR33841:SF1">
    <property type="entry name" value="DNA METHYLTRANSFERASE A"/>
    <property type="match status" value="1"/>
</dbReference>
<evidence type="ECO:0000259" key="6">
    <source>
        <dbReference type="Pfam" id="PF07669"/>
    </source>
</evidence>
<evidence type="ECO:0000313" key="8">
    <source>
        <dbReference type="Proteomes" id="UP001301388"/>
    </source>
</evidence>
<evidence type="ECO:0000256" key="1">
    <source>
        <dbReference type="ARBA" id="ARBA00011900"/>
    </source>
</evidence>
<gene>
    <name evidence="7" type="ORF">VB774_10850</name>
</gene>
<dbReference type="PROSITE" id="PS00092">
    <property type="entry name" value="N6_MTASE"/>
    <property type="match status" value="1"/>
</dbReference>
<reference evidence="7 8" key="1">
    <citation type="submission" date="2023-12" db="EMBL/GenBank/DDBJ databases">
        <title>Baltic Sea Cyanobacteria.</title>
        <authorList>
            <person name="Delbaje E."/>
            <person name="Fewer D.P."/>
            <person name="Shishido T.K."/>
        </authorList>
    </citation>
    <scope>NUCLEOTIDE SEQUENCE [LARGE SCALE GENOMIC DNA]</scope>
    <source>
        <strain evidence="7 8">UHCC 0370</strain>
    </source>
</reference>
<dbReference type="Pfam" id="PF07669">
    <property type="entry name" value="Eco57I"/>
    <property type="match status" value="1"/>
</dbReference>
<feature type="domain" description="Type II methyltransferase M.TaqI-like" evidence="6">
    <location>
        <begin position="30"/>
        <end position="117"/>
    </location>
</feature>
<dbReference type="GO" id="GO:0008168">
    <property type="term" value="F:methyltransferase activity"/>
    <property type="evidence" value="ECO:0007669"/>
    <property type="project" value="UniProtKB-KW"/>
</dbReference>
<dbReference type="SUPFAM" id="SSF53335">
    <property type="entry name" value="S-adenosyl-L-methionine-dependent methyltransferases"/>
    <property type="match status" value="1"/>
</dbReference>
<comment type="catalytic activity">
    <reaction evidence="5">
        <text>a 2'-deoxyadenosine in DNA + S-adenosyl-L-methionine = an N(6)-methyl-2'-deoxyadenosine in DNA + S-adenosyl-L-homocysteine + H(+)</text>
        <dbReference type="Rhea" id="RHEA:15197"/>
        <dbReference type="Rhea" id="RHEA-COMP:12418"/>
        <dbReference type="Rhea" id="RHEA-COMP:12419"/>
        <dbReference type="ChEBI" id="CHEBI:15378"/>
        <dbReference type="ChEBI" id="CHEBI:57856"/>
        <dbReference type="ChEBI" id="CHEBI:59789"/>
        <dbReference type="ChEBI" id="CHEBI:90615"/>
        <dbReference type="ChEBI" id="CHEBI:90616"/>
        <dbReference type="EC" id="2.1.1.72"/>
    </reaction>
</comment>
<dbReference type="EC" id="2.1.1.72" evidence="1"/>
<dbReference type="PANTHER" id="PTHR33841">
    <property type="entry name" value="DNA METHYLTRANSFERASE YEEA-RELATED"/>
    <property type="match status" value="1"/>
</dbReference>
<dbReference type="InterPro" id="IPR011639">
    <property type="entry name" value="MethylTrfase_TaqI-like_dom"/>
</dbReference>
<name>A0ABU5TIR9_9CYAN</name>
<evidence type="ECO:0000256" key="3">
    <source>
        <dbReference type="ARBA" id="ARBA00022679"/>
    </source>
</evidence>
<dbReference type="InterPro" id="IPR029063">
    <property type="entry name" value="SAM-dependent_MTases_sf"/>
</dbReference>
<dbReference type="Gene3D" id="3.40.50.150">
    <property type="entry name" value="Vaccinia Virus protein VP39"/>
    <property type="match status" value="1"/>
</dbReference>
<dbReference type="Proteomes" id="UP001301388">
    <property type="component" value="Unassembled WGS sequence"/>
</dbReference>
<keyword evidence="3" id="KW-0808">Transferase</keyword>
<dbReference type="GO" id="GO:0032259">
    <property type="term" value="P:methylation"/>
    <property type="evidence" value="ECO:0007669"/>
    <property type="project" value="UniProtKB-KW"/>
</dbReference>
<accession>A0ABU5TIR9</accession>